<evidence type="ECO:0000256" key="3">
    <source>
        <dbReference type="ARBA" id="ARBA00022679"/>
    </source>
</evidence>
<comment type="similarity">
    <text evidence="12">Belongs to the DnaG primase family.</text>
</comment>
<dbReference type="EMBL" id="CP022684">
    <property type="protein sequence ID" value="AUM13984.1"/>
    <property type="molecule type" value="Genomic_DNA"/>
</dbReference>
<dbReference type="Pfam" id="PF01807">
    <property type="entry name" value="Zn_ribbon_DnaG"/>
    <property type="match status" value="1"/>
</dbReference>
<evidence type="ECO:0000256" key="12">
    <source>
        <dbReference type="HAMAP-Rule" id="MF_00974"/>
    </source>
</evidence>
<dbReference type="GO" id="GO:0005737">
    <property type="term" value="C:cytoplasm"/>
    <property type="evidence" value="ECO:0007669"/>
    <property type="project" value="TreeGrafter"/>
</dbReference>
<feature type="compositionally biased region" description="Basic and acidic residues" evidence="13">
    <location>
        <begin position="468"/>
        <end position="479"/>
    </location>
</feature>
<dbReference type="OrthoDB" id="9803773at2"/>
<dbReference type="SUPFAM" id="SSF57783">
    <property type="entry name" value="Zinc beta-ribbon"/>
    <property type="match status" value="1"/>
</dbReference>
<comment type="cofactor">
    <cofactor evidence="12">
        <name>Zn(2+)</name>
        <dbReference type="ChEBI" id="CHEBI:29105"/>
    </cofactor>
    <text evidence="12">Binds 1 zinc ion per monomer.</text>
</comment>
<feature type="zinc finger region" description="CHC2-type" evidence="12">
    <location>
        <begin position="40"/>
        <end position="64"/>
    </location>
</feature>
<dbReference type="InterPro" id="IPR006171">
    <property type="entry name" value="TOPRIM_dom"/>
</dbReference>
<dbReference type="RefSeq" id="WP_101895359.1">
    <property type="nucleotide sequence ID" value="NZ_CP022684.1"/>
</dbReference>
<dbReference type="KEGG" id="kak:Kalk_16790"/>
<evidence type="ECO:0000256" key="9">
    <source>
        <dbReference type="ARBA" id="ARBA00022842"/>
    </source>
</evidence>
<dbReference type="Pfam" id="PF13155">
    <property type="entry name" value="Toprim_2"/>
    <property type="match status" value="1"/>
</dbReference>
<comment type="function">
    <text evidence="12">RNA polymerase that catalyzes the synthesis of short RNA molecules used as primers for DNA polymerase during DNA replication.</text>
</comment>
<dbReference type="InterPro" id="IPR013173">
    <property type="entry name" value="DNA_primase_DnaG_DnaB-bd_dom"/>
</dbReference>
<dbReference type="GO" id="GO:0003899">
    <property type="term" value="F:DNA-directed RNA polymerase activity"/>
    <property type="evidence" value="ECO:0007669"/>
    <property type="project" value="UniProtKB-UniRule"/>
</dbReference>
<dbReference type="InterPro" id="IPR013264">
    <property type="entry name" value="DNAG_N"/>
</dbReference>
<dbReference type="PANTHER" id="PTHR30313">
    <property type="entry name" value="DNA PRIMASE"/>
    <property type="match status" value="1"/>
</dbReference>
<dbReference type="FunFam" id="3.90.580.10:FF:000001">
    <property type="entry name" value="DNA primase"/>
    <property type="match status" value="1"/>
</dbReference>
<dbReference type="InterPro" id="IPR037068">
    <property type="entry name" value="DNA_primase_core_N_sf"/>
</dbReference>
<dbReference type="GO" id="GO:0008270">
    <property type="term" value="F:zinc ion binding"/>
    <property type="evidence" value="ECO:0007669"/>
    <property type="project" value="UniProtKB-UniRule"/>
</dbReference>
<dbReference type="Gene3D" id="1.20.50.20">
    <property type="entry name" value="DnaG, RNA polymerase domain, helical bundle"/>
    <property type="match status" value="1"/>
</dbReference>
<dbReference type="HAMAP" id="MF_00974">
    <property type="entry name" value="DNA_primase_DnaG"/>
    <property type="match status" value="1"/>
</dbReference>
<dbReference type="Pfam" id="PF10410">
    <property type="entry name" value="DnaB_bind"/>
    <property type="match status" value="1"/>
</dbReference>
<dbReference type="Gene3D" id="3.40.1360.10">
    <property type="match status" value="1"/>
</dbReference>
<dbReference type="GO" id="GO:1990077">
    <property type="term" value="C:primosome complex"/>
    <property type="evidence" value="ECO:0007669"/>
    <property type="project" value="UniProtKB-KW"/>
</dbReference>
<keyword evidence="11 12" id="KW-0804">Transcription</keyword>
<dbReference type="InterPro" id="IPR002694">
    <property type="entry name" value="Znf_CHC2"/>
</dbReference>
<keyword evidence="4 12" id="KW-0548">Nucleotidyltransferase</keyword>
<dbReference type="Proteomes" id="UP000235116">
    <property type="component" value="Chromosome"/>
</dbReference>
<dbReference type="SMART" id="SM00400">
    <property type="entry name" value="ZnF_CHCC"/>
    <property type="match status" value="1"/>
</dbReference>
<dbReference type="SUPFAM" id="SSF117023">
    <property type="entry name" value="DNA primase DnaG, C-terminal domain"/>
    <property type="match status" value="1"/>
</dbReference>
<comment type="subunit">
    <text evidence="12">Monomer. Interacts with DnaB.</text>
</comment>
<evidence type="ECO:0000256" key="13">
    <source>
        <dbReference type="SAM" id="MobiDB-lite"/>
    </source>
</evidence>
<dbReference type="Gene3D" id="3.90.980.10">
    <property type="entry name" value="DNA primase, catalytic core, N-terminal domain"/>
    <property type="match status" value="1"/>
</dbReference>
<evidence type="ECO:0000256" key="10">
    <source>
        <dbReference type="ARBA" id="ARBA00023125"/>
    </source>
</evidence>
<evidence type="ECO:0000313" key="16">
    <source>
        <dbReference type="Proteomes" id="UP000235116"/>
    </source>
</evidence>
<keyword evidence="9" id="KW-0460">Magnesium</keyword>
<dbReference type="Pfam" id="PF08278">
    <property type="entry name" value="DnaG_DnaB_bind"/>
    <property type="match status" value="1"/>
</dbReference>
<feature type="compositionally biased region" description="Basic residues" evidence="13">
    <location>
        <begin position="483"/>
        <end position="497"/>
    </location>
</feature>
<dbReference type="InterPro" id="IPR034151">
    <property type="entry name" value="TOPRIM_DnaG_bac"/>
</dbReference>
<evidence type="ECO:0000256" key="2">
    <source>
        <dbReference type="ARBA" id="ARBA00022515"/>
    </source>
</evidence>
<comment type="domain">
    <text evidence="12">Contains an N-terminal zinc-binding domain, a central core domain that contains the primase activity, and a C-terminal DnaB-binding domain.</text>
</comment>
<gene>
    <name evidence="12" type="primary">dnaG</name>
    <name evidence="15" type="ORF">Kalk_16790</name>
</gene>
<comment type="catalytic activity">
    <reaction evidence="12">
        <text>ssDNA + n NTP = ssDNA/pppN(pN)n-1 hybrid + (n-1) diphosphate.</text>
        <dbReference type="EC" id="2.7.7.101"/>
    </reaction>
</comment>
<organism evidence="15 16">
    <name type="scientific">Ketobacter alkanivorans</name>
    <dbReference type="NCBI Taxonomy" id="1917421"/>
    <lineage>
        <taxon>Bacteria</taxon>
        <taxon>Pseudomonadati</taxon>
        <taxon>Pseudomonadota</taxon>
        <taxon>Gammaproteobacteria</taxon>
        <taxon>Pseudomonadales</taxon>
        <taxon>Ketobacteraceae</taxon>
        <taxon>Ketobacter</taxon>
    </lineage>
</organism>
<evidence type="ECO:0000259" key="14">
    <source>
        <dbReference type="PROSITE" id="PS50880"/>
    </source>
</evidence>
<evidence type="ECO:0000256" key="4">
    <source>
        <dbReference type="ARBA" id="ARBA00022695"/>
    </source>
</evidence>
<dbReference type="FunFam" id="3.40.1360.10:FF:000002">
    <property type="entry name" value="DNA primase"/>
    <property type="match status" value="1"/>
</dbReference>
<dbReference type="AlphaFoldDB" id="A0A2K9LT25"/>
<dbReference type="Gene3D" id="1.10.860.10">
    <property type="entry name" value="DNAb Helicase, Chain A"/>
    <property type="match status" value="1"/>
</dbReference>
<keyword evidence="8 12" id="KW-0862">Zinc</keyword>
<dbReference type="SMART" id="SM00766">
    <property type="entry name" value="DnaG_DnaB_bind"/>
    <property type="match status" value="1"/>
</dbReference>
<reference evidence="16" key="1">
    <citation type="submission" date="2017-08" db="EMBL/GenBank/DDBJ databases">
        <title>Direct submision.</title>
        <authorList>
            <person name="Kim S.-J."/>
            <person name="Rhee S.-K."/>
        </authorList>
    </citation>
    <scope>NUCLEOTIDE SEQUENCE [LARGE SCALE GENOMIC DNA]</scope>
    <source>
        <strain evidence="16">GI5</strain>
    </source>
</reference>
<dbReference type="PANTHER" id="PTHR30313:SF2">
    <property type="entry name" value="DNA PRIMASE"/>
    <property type="match status" value="1"/>
</dbReference>
<dbReference type="SMART" id="SM00493">
    <property type="entry name" value="TOPRIM"/>
    <property type="match status" value="1"/>
</dbReference>
<dbReference type="CDD" id="cd03364">
    <property type="entry name" value="TOPRIM_DnaG_primases"/>
    <property type="match status" value="1"/>
</dbReference>
<sequence>MAGRIPETFIDDVLSRTDLVELIDSYVHLKRTGKNYSACCPFHQEKTPSFTVSPEKQFYYCFGCGASGNAVGFLMDYTRLGFVEAVETLARNLGIEVPREEGQNQPREDYQPLYKILESATAFYEQQLRNPKTKDRPISYFKGRGLSGQTAKQFRLGYAPQGWDNLISALGNSDAEVKNLIKAGLLIENEQGRRYDRFRDRVIFPIRDSRGRVIAFGGRVMGDDKPKYLNSPETPVFHKGKELYGLYEAKLASNKIRRFVIVEGYMDVIALAQFGIPYAVATLGTATSRDHIEKLFRSSDELIFCFDGDEAGRRAAWRALENALPTAKDGRQIKFLLLPEGEDPDTLVRKNGTDYFEGLLNECDTLSEYFYKHLGAEVDTRTMDGRARLASLAKPYLEQLPSGVLQQLMLKRLGEITELADIQLDPAPPREHPEARGLESKEPPPYYEQDPGYNSGYAAESFEQEHYGYPDDSEFEKSGFKGNGKKGKRPPKRRTPIKRNSPKDELSLVDSTIRMLLNAPRQAAAVSLPDDLQKLSLPRMDMLLELFEFIKKKPDASTAAILGHWQNREDGDTIFKLAAREFLLPNDEQSPELSDALRRLYLQKIEQDLDQIISEGVKDKTRFKELLHLQKELSK</sequence>
<dbReference type="FunFam" id="3.90.980.10:FF:000001">
    <property type="entry name" value="DNA primase"/>
    <property type="match status" value="1"/>
</dbReference>
<keyword evidence="5 12" id="KW-0235">DNA replication</keyword>
<dbReference type="InterPro" id="IPR036977">
    <property type="entry name" value="DNA_primase_Znf_CHC2"/>
</dbReference>
<accession>A0A2K9LT25</accession>
<feature type="compositionally biased region" description="Basic and acidic residues" evidence="13">
    <location>
        <begin position="428"/>
        <end position="442"/>
    </location>
</feature>
<name>A0A2K9LT25_9GAMM</name>
<dbReference type="InterPro" id="IPR030846">
    <property type="entry name" value="DnaG_bac"/>
</dbReference>
<evidence type="ECO:0000256" key="6">
    <source>
        <dbReference type="ARBA" id="ARBA00022723"/>
    </source>
</evidence>
<dbReference type="GO" id="GO:0006269">
    <property type="term" value="P:DNA replication, synthesis of primer"/>
    <property type="evidence" value="ECO:0007669"/>
    <property type="project" value="UniProtKB-UniRule"/>
</dbReference>
<dbReference type="GO" id="GO:0000428">
    <property type="term" value="C:DNA-directed RNA polymerase complex"/>
    <property type="evidence" value="ECO:0007669"/>
    <property type="project" value="UniProtKB-KW"/>
</dbReference>
<dbReference type="EC" id="2.7.7.101" evidence="12"/>
<dbReference type="Pfam" id="PF08275">
    <property type="entry name" value="DNAG_N"/>
    <property type="match status" value="1"/>
</dbReference>
<dbReference type="GO" id="GO:0003677">
    <property type="term" value="F:DNA binding"/>
    <property type="evidence" value="ECO:0007669"/>
    <property type="project" value="UniProtKB-KW"/>
</dbReference>
<keyword evidence="16" id="KW-1185">Reference proteome</keyword>
<keyword evidence="10 12" id="KW-0238">DNA-binding</keyword>
<dbReference type="NCBIfam" id="TIGR01391">
    <property type="entry name" value="dnaG"/>
    <property type="match status" value="1"/>
</dbReference>
<evidence type="ECO:0000256" key="1">
    <source>
        <dbReference type="ARBA" id="ARBA00022478"/>
    </source>
</evidence>
<keyword evidence="7 12" id="KW-0863">Zinc-finger</keyword>
<dbReference type="InterPro" id="IPR019475">
    <property type="entry name" value="DNA_primase_DnaB-bd"/>
</dbReference>
<dbReference type="SUPFAM" id="SSF56731">
    <property type="entry name" value="DNA primase core"/>
    <property type="match status" value="1"/>
</dbReference>
<dbReference type="InterPro" id="IPR006295">
    <property type="entry name" value="DNA_primase_DnaG"/>
</dbReference>
<proteinExistence type="inferred from homology"/>
<feature type="domain" description="Toprim" evidence="14">
    <location>
        <begin position="257"/>
        <end position="339"/>
    </location>
</feature>
<evidence type="ECO:0000256" key="7">
    <source>
        <dbReference type="ARBA" id="ARBA00022771"/>
    </source>
</evidence>
<feature type="region of interest" description="Disordered" evidence="13">
    <location>
        <begin position="468"/>
        <end position="505"/>
    </location>
</feature>
<keyword evidence="1 12" id="KW-0240">DNA-directed RNA polymerase</keyword>
<evidence type="ECO:0000313" key="15">
    <source>
        <dbReference type="EMBL" id="AUM13984.1"/>
    </source>
</evidence>
<dbReference type="PROSITE" id="PS50880">
    <property type="entry name" value="TOPRIM"/>
    <property type="match status" value="1"/>
</dbReference>
<evidence type="ECO:0000256" key="8">
    <source>
        <dbReference type="ARBA" id="ARBA00022833"/>
    </source>
</evidence>
<protein>
    <recommendedName>
        <fullName evidence="12">DNA primase</fullName>
        <ecNumber evidence="12">2.7.7.101</ecNumber>
    </recommendedName>
</protein>
<dbReference type="InterPro" id="IPR016136">
    <property type="entry name" value="DNA_helicase_N/primase_C"/>
</dbReference>
<keyword evidence="6 12" id="KW-0479">Metal-binding</keyword>
<keyword evidence="3 12" id="KW-0808">Transferase</keyword>
<feature type="region of interest" description="Disordered" evidence="13">
    <location>
        <begin position="421"/>
        <end position="455"/>
    </location>
</feature>
<keyword evidence="2 12" id="KW-0639">Primosome</keyword>
<evidence type="ECO:0000256" key="11">
    <source>
        <dbReference type="ARBA" id="ARBA00023163"/>
    </source>
</evidence>
<dbReference type="Gene3D" id="3.90.580.10">
    <property type="entry name" value="Zinc finger, CHC2-type domain"/>
    <property type="match status" value="1"/>
</dbReference>
<dbReference type="InterPro" id="IPR050219">
    <property type="entry name" value="DnaG_primase"/>
</dbReference>
<evidence type="ECO:0000256" key="5">
    <source>
        <dbReference type="ARBA" id="ARBA00022705"/>
    </source>
</evidence>